<dbReference type="Pfam" id="PF03188">
    <property type="entry name" value="Cytochrom_B561"/>
    <property type="match status" value="1"/>
</dbReference>
<evidence type="ECO:0000259" key="13">
    <source>
        <dbReference type="PROSITE" id="PS50939"/>
    </source>
</evidence>
<reference evidence="14" key="1">
    <citation type="submission" date="2021-03" db="EMBL/GenBank/DDBJ databases">
        <title>Chromosome level genome of the anhydrobiotic midge Polypedilum vanderplanki.</title>
        <authorList>
            <person name="Yoshida Y."/>
            <person name="Kikawada T."/>
            <person name="Gusev O."/>
        </authorList>
    </citation>
    <scope>NUCLEOTIDE SEQUENCE</scope>
    <source>
        <strain evidence="14">NIAS01</strain>
        <tissue evidence="14">Whole body or cell culture</tissue>
    </source>
</reference>
<evidence type="ECO:0000256" key="2">
    <source>
        <dbReference type="ARBA" id="ARBA00004141"/>
    </source>
</evidence>
<feature type="domain" description="Cytochrome b561" evidence="13">
    <location>
        <begin position="17"/>
        <end position="217"/>
    </location>
</feature>
<comment type="caution">
    <text evidence="14">The sequence shown here is derived from an EMBL/GenBank/DDBJ whole genome shotgun (WGS) entry which is preliminary data.</text>
</comment>
<keyword evidence="3" id="KW-0813">Transport</keyword>
<gene>
    <name evidence="14" type="ORF">PVAND_006645</name>
</gene>
<evidence type="ECO:0000256" key="9">
    <source>
        <dbReference type="ARBA" id="ARBA00023004"/>
    </source>
</evidence>
<keyword evidence="8 12" id="KW-1133">Transmembrane helix</keyword>
<accession>A0A9J6C5I2</accession>
<dbReference type="GO" id="GO:0140575">
    <property type="term" value="F:transmembrane monodehydroascorbate reductase activity"/>
    <property type="evidence" value="ECO:0007669"/>
    <property type="project" value="InterPro"/>
</dbReference>
<proteinExistence type="predicted"/>
<evidence type="ECO:0000256" key="1">
    <source>
        <dbReference type="ARBA" id="ARBA00001970"/>
    </source>
</evidence>
<evidence type="ECO:0000256" key="3">
    <source>
        <dbReference type="ARBA" id="ARBA00022448"/>
    </source>
</evidence>
<organism evidence="14 15">
    <name type="scientific">Polypedilum vanderplanki</name>
    <name type="common">Sleeping chironomid midge</name>
    <dbReference type="NCBI Taxonomy" id="319348"/>
    <lineage>
        <taxon>Eukaryota</taxon>
        <taxon>Metazoa</taxon>
        <taxon>Ecdysozoa</taxon>
        <taxon>Arthropoda</taxon>
        <taxon>Hexapoda</taxon>
        <taxon>Insecta</taxon>
        <taxon>Pterygota</taxon>
        <taxon>Neoptera</taxon>
        <taxon>Endopterygota</taxon>
        <taxon>Diptera</taxon>
        <taxon>Nematocera</taxon>
        <taxon>Chironomoidea</taxon>
        <taxon>Chironomidae</taxon>
        <taxon>Chironominae</taxon>
        <taxon>Polypedilum</taxon>
        <taxon>Polypedilum</taxon>
    </lineage>
</organism>
<comment type="cofactor">
    <cofactor evidence="1">
        <name>heme b</name>
        <dbReference type="ChEBI" id="CHEBI:60344"/>
    </cofactor>
</comment>
<dbReference type="InterPro" id="IPR045150">
    <property type="entry name" value="CYB561D1/2"/>
</dbReference>
<dbReference type="Proteomes" id="UP001107558">
    <property type="component" value="Chromosome 2"/>
</dbReference>
<dbReference type="GO" id="GO:0140571">
    <property type="term" value="F:transmembrane ascorbate ferrireductase activity"/>
    <property type="evidence" value="ECO:0007669"/>
    <property type="project" value="UniProtKB-EC"/>
</dbReference>
<evidence type="ECO:0000256" key="11">
    <source>
        <dbReference type="ARBA" id="ARBA00024225"/>
    </source>
</evidence>
<evidence type="ECO:0000256" key="7">
    <source>
        <dbReference type="ARBA" id="ARBA00022982"/>
    </source>
</evidence>
<dbReference type="EMBL" id="JADBJN010000002">
    <property type="protein sequence ID" value="KAG5676838.1"/>
    <property type="molecule type" value="Genomic_DNA"/>
</dbReference>
<keyword evidence="15" id="KW-1185">Reference proteome</keyword>
<dbReference type="Gene3D" id="1.20.120.1770">
    <property type="match status" value="1"/>
</dbReference>
<keyword evidence="7" id="KW-0249">Electron transport</keyword>
<keyword evidence="10 12" id="KW-0472">Membrane</keyword>
<keyword evidence="4" id="KW-0349">Heme</keyword>
<dbReference type="PANTHER" id="PTHR15422:SF43">
    <property type="entry name" value="ASCORBATE FERRIREDUCTASE (TRANSMEMBRANE)"/>
    <property type="match status" value="1"/>
</dbReference>
<feature type="transmembrane region" description="Helical" evidence="12">
    <location>
        <begin position="194"/>
        <end position="214"/>
    </location>
</feature>
<evidence type="ECO:0000256" key="12">
    <source>
        <dbReference type="SAM" id="Phobius"/>
    </source>
</evidence>
<sequence>MSSKIEKRSALEKLEICVNTLNHTFIGIATFYTIWYCINYGFDKSHTLHVLLASLGYVLLMAEGIMSMYNGNTFTLFMTRSQKTNIHWILQATGGSLRLAAFFLEVVQRANAGKKVFHIWHARMGLVSAIFLCLSIFSGCSALFSNRFKNYLRPLFSKFFHNLFSICSFVFGFVAMIIAYNTRSWAKNYDPGNIRYVMIGILSSILLFTLIGPLKTFCRHVKITLSTTSEQKEEKNDEKI</sequence>
<keyword evidence="9" id="KW-0408">Iron</keyword>
<dbReference type="GO" id="GO:0016020">
    <property type="term" value="C:membrane"/>
    <property type="evidence" value="ECO:0007669"/>
    <property type="project" value="UniProtKB-SubCell"/>
</dbReference>
<dbReference type="AlphaFoldDB" id="A0A9J6C5I2"/>
<feature type="transmembrane region" description="Helical" evidence="12">
    <location>
        <begin position="163"/>
        <end position="182"/>
    </location>
</feature>
<protein>
    <recommendedName>
        <fullName evidence="11">ascorbate ferrireductase (transmembrane)</fullName>
        <ecNumber evidence="11">7.2.1.3</ecNumber>
    </recommendedName>
</protein>
<evidence type="ECO:0000313" key="15">
    <source>
        <dbReference type="Proteomes" id="UP001107558"/>
    </source>
</evidence>
<evidence type="ECO:0000313" key="14">
    <source>
        <dbReference type="EMBL" id="KAG5676838.1"/>
    </source>
</evidence>
<dbReference type="EC" id="7.2.1.3" evidence="11"/>
<dbReference type="SMART" id="SM00665">
    <property type="entry name" value="B561"/>
    <property type="match status" value="1"/>
</dbReference>
<evidence type="ECO:0000256" key="8">
    <source>
        <dbReference type="ARBA" id="ARBA00022989"/>
    </source>
</evidence>
<feature type="transmembrane region" description="Helical" evidence="12">
    <location>
        <begin position="124"/>
        <end position="143"/>
    </location>
</feature>
<dbReference type="OrthoDB" id="432881at2759"/>
<comment type="subcellular location">
    <subcellularLocation>
        <location evidence="2">Membrane</location>
        <topology evidence="2">Multi-pass membrane protein</topology>
    </subcellularLocation>
</comment>
<name>A0A9J6C5I2_POLVA</name>
<dbReference type="PROSITE" id="PS50939">
    <property type="entry name" value="CYTOCHROME_B561"/>
    <property type="match status" value="1"/>
</dbReference>
<evidence type="ECO:0000256" key="5">
    <source>
        <dbReference type="ARBA" id="ARBA00022692"/>
    </source>
</evidence>
<keyword evidence="6" id="KW-0479">Metal-binding</keyword>
<evidence type="ECO:0000256" key="6">
    <source>
        <dbReference type="ARBA" id="ARBA00022723"/>
    </source>
</evidence>
<dbReference type="InterPro" id="IPR006593">
    <property type="entry name" value="Cyt_b561/ferric_Rdtase_TM"/>
</dbReference>
<dbReference type="PANTHER" id="PTHR15422">
    <property type="entry name" value="OS05G0565100 PROTEIN"/>
    <property type="match status" value="1"/>
</dbReference>
<feature type="transmembrane region" description="Helical" evidence="12">
    <location>
        <begin position="48"/>
        <end position="66"/>
    </location>
</feature>
<dbReference type="GO" id="GO:0046872">
    <property type="term" value="F:metal ion binding"/>
    <property type="evidence" value="ECO:0007669"/>
    <property type="project" value="UniProtKB-KW"/>
</dbReference>
<feature type="transmembrane region" description="Helical" evidence="12">
    <location>
        <begin position="21"/>
        <end position="42"/>
    </location>
</feature>
<evidence type="ECO:0000256" key="4">
    <source>
        <dbReference type="ARBA" id="ARBA00022617"/>
    </source>
</evidence>
<evidence type="ECO:0000256" key="10">
    <source>
        <dbReference type="ARBA" id="ARBA00023136"/>
    </source>
</evidence>
<keyword evidence="5 12" id="KW-0812">Transmembrane</keyword>